<evidence type="ECO:0000256" key="5">
    <source>
        <dbReference type="ARBA" id="ARBA00025466"/>
    </source>
</evidence>
<keyword evidence="8" id="KW-1185">Reference proteome</keyword>
<proteinExistence type="predicted"/>
<feature type="domain" description="Myb/SANT-like DNA-binding" evidence="6">
    <location>
        <begin position="5"/>
        <end position="76"/>
    </location>
</feature>
<dbReference type="PANTHER" id="PTHR23098">
    <property type="entry name" value="AGAP001331-PA-RELATED"/>
    <property type="match status" value="1"/>
</dbReference>
<evidence type="ECO:0000256" key="1">
    <source>
        <dbReference type="ARBA" id="ARBA00011764"/>
    </source>
</evidence>
<evidence type="ECO:0000259" key="6">
    <source>
        <dbReference type="Pfam" id="PF13873"/>
    </source>
</evidence>
<comment type="function">
    <text evidence="5">Involved in transvection phenomena (= synapsis-dependent gene expression), where the synaptic pairing of chromosomes carrying genes with which zeste interacts influences the expression of these genes. Zeste binds to DNA and stimulates transcription from a nearby promoter.</text>
</comment>
<dbReference type="GO" id="GO:0005634">
    <property type="term" value="C:nucleus"/>
    <property type="evidence" value="ECO:0007669"/>
    <property type="project" value="TreeGrafter"/>
</dbReference>
<dbReference type="AlphaFoldDB" id="A0AAN7SE70"/>
<dbReference type="Proteomes" id="UP001353858">
    <property type="component" value="Unassembled WGS sequence"/>
</dbReference>
<evidence type="ECO:0000256" key="3">
    <source>
        <dbReference type="ARBA" id="ARBA00023015"/>
    </source>
</evidence>
<dbReference type="InterPro" id="IPR028002">
    <property type="entry name" value="Myb_DNA-bind_5"/>
</dbReference>
<accession>A0AAN7SE70</accession>
<evidence type="ECO:0000313" key="8">
    <source>
        <dbReference type="Proteomes" id="UP001353858"/>
    </source>
</evidence>
<keyword evidence="3" id="KW-0805">Transcription regulation</keyword>
<dbReference type="EMBL" id="JARPUR010000001">
    <property type="protein sequence ID" value="KAK4887416.1"/>
    <property type="molecule type" value="Genomic_DNA"/>
</dbReference>
<comment type="subunit">
    <text evidence="1">Self-associates forming complexes of several hundred monomers.</text>
</comment>
<evidence type="ECO:0000256" key="2">
    <source>
        <dbReference type="ARBA" id="ARBA00016807"/>
    </source>
</evidence>
<evidence type="ECO:0000256" key="4">
    <source>
        <dbReference type="ARBA" id="ARBA00023163"/>
    </source>
</evidence>
<gene>
    <name evidence="7" type="ORF">RN001_003687</name>
</gene>
<reference evidence="8" key="1">
    <citation type="submission" date="2023-01" db="EMBL/GenBank/DDBJ databases">
        <title>Key to firefly adult light organ development and bioluminescence: homeobox transcription factors regulate luciferase expression and transportation to peroxisome.</title>
        <authorList>
            <person name="Fu X."/>
        </authorList>
    </citation>
    <scope>NUCLEOTIDE SEQUENCE [LARGE SCALE GENOMIC DNA]</scope>
</reference>
<protein>
    <recommendedName>
        <fullName evidence="2">Regulatory protein zeste</fullName>
    </recommendedName>
</protein>
<dbReference type="PANTHER" id="PTHR23098:SF16">
    <property type="entry name" value="REGULATORY PROTEIN ZESTE"/>
    <property type="match status" value="1"/>
</dbReference>
<name>A0AAN7SE70_9COLE</name>
<comment type="caution">
    <text evidence="7">The sequence shown here is derived from an EMBL/GenBank/DDBJ whole genome shotgun (WGS) entry which is preliminary data.</text>
</comment>
<organism evidence="7 8">
    <name type="scientific">Aquatica leii</name>
    <dbReference type="NCBI Taxonomy" id="1421715"/>
    <lineage>
        <taxon>Eukaryota</taxon>
        <taxon>Metazoa</taxon>
        <taxon>Ecdysozoa</taxon>
        <taxon>Arthropoda</taxon>
        <taxon>Hexapoda</taxon>
        <taxon>Insecta</taxon>
        <taxon>Pterygota</taxon>
        <taxon>Neoptera</taxon>
        <taxon>Endopterygota</taxon>
        <taxon>Coleoptera</taxon>
        <taxon>Polyphaga</taxon>
        <taxon>Elateriformia</taxon>
        <taxon>Elateroidea</taxon>
        <taxon>Lampyridae</taxon>
        <taxon>Luciolinae</taxon>
        <taxon>Aquatica</taxon>
    </lineage>
</organism>
<evidence type="ECO:0000313" key="7">
    <source>
        <dbReference type="EMBL" id="KAK4887416.1"/>
    </source>
</evidence>
<keyword evidence="4" id="KW-0804">Transcription</keyword>
<sequence length="282" mass="32013">MLKIFSVECRNSILDFAEKYPQIITNKFMGPKGREQNLIIWNQLTTALNSIGLGQKTKEEWKKTLMDWKSKTKSKAGLLTKEKVQTGGGPTTSIFRNEHEERLLNIMGKSSYEGNPTNLERGFRKRKLSITEDMPQYEALRTGRAPPPKVADDVLMSIVSDAAPFMDVISENCFDSTAVFEDEVVKEISEPQSIPSTSSCLNTAKTVRPVKLLTTSNKRKRLYATSSDEATLRSDRIKKMMQNDIELHRARMEVINIVKEKATVDLELSKLELKLLQQQNIL</sequence>
<dbReference type="Pfam" id="PF13873">
    <property type="entry name" value="Myb_DNA-bind_5"/>
    <property type="match status" value="1"/>
</dbReference>